<dbReference type="AlphaFoldDB" id="A0A0A0B8I8"/>
<dbReference type="RefSeq" id="WP_246056729.1">
    <property type="nucleotide sequence ID" value="NZ_AXNT01000021.1"/>
</dbReference>
<feature type="transmembrane region" description="Helical" evidence="2">
    <location>
        <begin position="88"/>
        <end position="109"/>
    </location>
</feature>
<comment type="caution">
    <text evidence="3">The sequence shown here is derived from an EMBL/GenBank/DDBJ whole genome shotgun (WGS) entry which is preliminary data.</text>
</comment>
<dbReference type="Proteomes" id="UP000029833">
    <property type="component" value="Unassembled WGS sequence"/>
</dbReference>
<dbReference type="EMBL" id="AXNT01000021">
    <property type="protein sequence ID" value="KGM03200.1"/>
    <property type="molecule type" value="Genomic_DNA"/>
</dbReference>
<evidence type="ECO:0008006" key="5">
    <source>
        <dbReference type="Google" id="ProtNLM"/>
    </source>
</evidence>
<accession>A0A0A0B8I8</accession>
<evidence type="ECO:0000256" key="1">
    <source>
        <dbReference type="SAM" id="MobiDB-lite"/>
    </source>
</evidence>
<keyword evidence="2" id="KW-0812">Transmembrane</keyword>
<gene>
    <name evidence="3" type="ORF">Q760_08555</name>
</gene>
<evidence type="ECO:0000256" key="2">
    <source>
        <dbReference type="SAM" id="Phobius"/>
    </source>
</evidence>
<feature type="region of interest" description="Disordered" evidence="1">
    <location>
        <begin position="1"/>
        <end position="24"/>
    </location>
</feature>
<keyword evidence="2" id="KW-0472">Membrane</keyword>
<proteinExistence type="predicted"/>
<keyword evidence="4" id="KW-1185">Reference proteome</keyword>
<name>A0A0A0B8I8_9CELL</name>
<protein>
    <recommendedName>
        <fullName evidence="5">Di-and tripeptidase</fullName>
    </recommendedName>
</protein>
<sequence>MGLRRRSKDVTTTDWAAQNGYATPPGITVDTTKPDRPRTVGRKSLADGLLDRAVTVPSERIHAHVDSLRRRNPEASPAQIIAMLEKEYLLVIQGAGGAVGAAAAAPGVGTGIAFTLTASDVATFFGASAAFALGVASVHGIDVQDTERRRALLLATILGEQGGEVVGDAAGVSGVHFARTLLTRMPSGTVKKVNSTLTKRLIRRQAAKQGGLLFGRLLPFGIGAAVGIAGARALGKPVVEGARLAFGEPPARFPQVVEVVETGGTPRVIEAQGPGRRGR</sequence>
<organism evidence="3 4">
    <name type="scientific">Cellulomonas cellasea DSM 20118</name>
    <dbReference type="NCBI Taxonomy" id="1408250"/>
    <lineage>
        <taxon>Bacteria</taxon>
        <taxon>Bacillati</taxon>
        <taxon>Actinomycetota</taxon>
        <taxon>Actinomycetes</taxon>
        <taxon>Micrococcales</taxon>
        <taxon>Cellulomonadaceae</taxon>
        <taxon>Cellulomonas</taxon>
    </lineage>
</organism>
<dbReference type="STRING" id="1408250.Q760_08555"/>
<reference evidence="3 4" key="1">
    <citation type="submission" date="2013-10" db="EMBL/GenBank/DDBJ databases">
        <authorList>
            <person name="Wang G."/>
            <person name="Zhuang W."/>
        </authorList>
    </citation>
    <scope>NUCLEOTIDE SEQUENCE [LARGE SCALE GENOMIC DNA]</scope>
    <source>
        <strain evidence="3 4">DSM 20118</strain>
    </source>
</reference>
<evidence type="ECO:0000313" key="3">
    <source>
        <dbReference type="EMBL" id="KGM03200.1"/>
    </source>
</evidence>
<keyword evidence="2" id="KW-1133">Transmembrane helix</keyword>
<evidence type="ECO:0000313" key="4">
    <source>
        <dbReference type="Proteomes" id="UP000029833"/>
    </source>
</evidence>
<feature type="transmembrane region" description="Helical" evidence="2">
    <location>
        <begin position="121"/>
        <end position="141"/>
    </location>
</feature>